<evidence type="ECO:0000256" key="3">
    <source>
        <dbReference type="ARBA" id="ARBA00049026"/>
    </source>
</evidence>
<name>A0A933GLG7_UNCTE</name>
<dbReference type="InterPro" id="IPR049315">
    <property type="entry name" value="GDC-P_N"/>
</dbReference>
<organism evidence="6 7">
    <name type="scientific">Tectimicrobiota bacterium</name>
    <dbReference type="NCBI Taxonomy" id="2528274"/>
    <lineage>
        <taxon>Bacteria</taxon>
        <taxon>Pseudomonadati</taxon>
        <taxon>Nitrospinota/Tectimicrobiota group</taxon>
        <taxon>Candidatus Tectimicrobiota</taxon>
    </lineage>
</organism>
<protein>
    <recommendedName>
        <fullName evidence="4">Probable glycine dehydrogenase (decarboxylating) subunit 1</fullName>
        <ecNumber evidence="4">1.4.4.2</ecNumber>
    </recommendedName>
    <alternativeName>
        <fullName evidence="4">Glycine cleavage system P-protein subunit 1</fullName>
    </alternativeName>
    <alternativeName>
        <fullName evidence="4">Glycine decarboxylase subunit 1</fullName>
    </alternativeName>
    <alternativeName>
        <fullName evidence="4">Glycine dehydrogenase (aminomethyl-transferring) subunit 1</fullName>
    </alternativeName>
</protein>
<dbReference type="GO" id="GO:0019464">
    <property type="term" value="P:glycine decarboxylation via glycine cleavage system"/>
    <property type="evidence" value="ECO:0007669"/>
    <property type="project" value="UniProtKB-UniRule"/>
</dbReference>
<dbReference type="Proteomes" id="UP000772181">
    <property type="component" value="Unassembled WGS sequence"/>
</dbReference>
<evidence type="ECO:0000313" key="6">
    <source>
        <dbReference type="EMBL" id="MBI4595616.1"/>
    </source>
</evidence>
<dbReference type="Gene3D" id="3.90.1150.10">
    <property type="entry name" value="Aspartate Aminotransferase, domain 1"/>
    <property type="match status" value="1"/>
</dbReference>
<dbReference type="CDD" id="cd00613">
    <property type="entry name" value="GDC-P"/>
    <property type="match status" value="1"/>
</dbReference>
<evidence type="ECO:0000256" key="2">
    <source>
        <dbReference type="ARBA" id="ARBA00023002"/>
    </source>
</evidence>
<comment type="function">
    <text evidence="1 4">The glycine cleavage system catalyzes the degradation of glycine. The P protein binds the alpha-amino group of glycine through its pyridoxal phosphate cofactor; CO(2) is released and the remaining methylamine moiety is then transferred to the lipoamide cofactor of the H protein.</text>
</comment>
<gene>
    <name evidence="4 6" type="primary">gcvPA</name>
    <name evidence="6" type="ORF">HY730_04465</name>
</gene>
<reference evidence="6" key="1">
    <citation type="submission" date="2020-07" db="EMBL/GenBank/DDBJ databases">
        <title>Huge and variable diversity of episymbiotic CPR bacteria and DPANN archaea in groundwater ecosystems.</title>
        <authorList>
            <person name="He C.Y."/>
            <person name="Keren R."/>
            <person name="Whittaker M."/>
            <person name="Farag I.F."/>
            <person name="Doudna J."/>
            <person name="Cate J.H.D."/>
            <person name="Banfield J.F."/>
        </authorList>
    </citation>
    <scope>NUCLEOTIDE SEQUENCE</scope>
    <source>
        <strain evidence="6">NC_groundwater_1482_Ag_S-0.65um_47_24</strain>
    </source>
</reference>
<evidence type="ECO:0000256" key="1">
    <source>
        <dbReference type="ARBA" id="ARBA00003788"/>
    </source>
</evidence>
<dbReference type="PANTHER" id="PTHR42806:SF1">
    <property type="entry name" value="GLYCINE DEHYDROGENASE (DECARBOXYLATING)"/>
    <property type="match status" value="1"/>
</dbReference>
<dbReference type="SUPFAM" id="SSF53383">
    <property type="entry name" value="PLP-dependent transferases"/>
    <property type="match status" value="1"/>
</dbReference>
<dbReference type="InterPro" id="IPR015422">
    <property type="entry name" value="PyrdxlP-dep_Trfase_small"/>
</dbReference>
<dbReference type="EC" id="1.4.4.2" evidence="4"/>
<sequence length="453" mass="50022">MDEKAFPYISNTADDVGRMLQEIGSSSVEDFLKHIPSAFRLFKPLNLPQATSEPELLREMLACSRKNASAENYDYFLGAGAYHHYVPSVVSHLIGRSEFYTSYTPYQAEISQGNLQAIYEYQSLICALTDMEVANASMYEGASALAEAVLMASRINEKKGVLLPASLHSEYKQVVQTYARSSGLELREFACGNDGTNDFSDFERLISGSCSSVVLQNPNFFGCIENVAPFIDLAHKMGALAIGLILEPVSLGILKPPGTLGADIVVGEAQGFGNFLNYGGPYLGFFATREEFVREMPGRLVGQTQDKQGRRGFCLTLATREQHIRRKKATSNICTNENLCALAATVYLSTLGPKGLSHLAHLNLQRTEYAKGRISQLPGYSLKYSAPTFNEFVVTLPEDVDIISKVLLENGIVGGLELKRFFPKMTRDMMFCVTEMNDKQDIDRLVEVLSRIG</sequence>
<dbReference type="GO" id="GO:0004375">
    <property type="term" value="F:glycine dehydrogenase (decarboxylating) activity"/>
    <property type="evidence" value="ECO:0007669"/>
    <property type="project" value="UniProtKB-EC"/>
</dbReference>
<evidence type="ECO:0000259" key="5">
    <source>
        <dbReference type="Pfam" id="PF02347"/>
    </source>
</evidence>
<accession>A0A933GLG7</accession>
<proteinExistence type="inferred from homology"/>
<dbReference type="InterPro" id="IPR015421">
    <property type="entry name" value="PyrdxlP-dep_Trfase_major"/>
</dbReference>
<comment type="similarity">
    <text evidence="4">Belongs to the GcvP family. N-terminal subunit subfamily.</text>
</comment>
<dbReference type="EMBL" id="JACQWF010000204">
    <property type="protein sequence ID" value="MBI4595616.1"/>
    <property type="molecule type" value="Genomic_DNA"/>
</dbReference>
<comment type="caution">
    <text evidence="6">The sequence shown here is derived from an EMBL/GenBank/DDBJ whole genome shotgun (WGS) entry which is preliminary data.</text>
</comment>
<feature type="domain" description="Glycine cleavage system P-protein N-terminal" evidence="5">
    <location>
        <begin position="8"/>
        <end position="449"/>
    </location>
</feature>
<dbReference type="HAMAP" id="MF_00712">
    <property type="entry name" value="GcvPA"/>
    <property type="match status" value="1"/>
</dbReference>
<dbReference type="Pfam" id="PF02347">
    <property type="entry name" value="GDC-P"/>
    <property type="match status" value="1"/>
</dbReference>
<keyword evidence="2 4" id="KW-0560">Oxidoreductase</keyword>
<dbReference type="PIRSF" id="PIRSF006815">
    <property type="entry name" value="GcvPA"/>
    <property type="match status" value="1"/>
</dbReference>
<dbReference type="PANTHER" id="PTHR42806">
    <property type="entry name" value="GLYCINE CLEAVAGE SYSTEM P-PROTEIN"/>
    <property type="match status" value="1"/>
</dbReference>
<dbReference type="InterPro" id="IPR023010">
    <property type="entry name" value="GcvPA"/>
</dbReference>
<comment type="catalytic activity">
    <reaction evidence="3 4">
        <text>N(6)-[(R)-lipoyl]-L-lysyl-[glycine-cleavage complex H protein] + glycine + H(+) = N(6)-[(R)-S(8)-aminomethyldihydrolipoyl]-L-lysyl-[glycine-cleavage complex H protein] + CO2</text>
        <dbReference type="Rhea" id="RHEA:24304"/>
        <dbReference type="Rhea" id="RHEA-COMP:10494"/>
        <dbReference type="Rhea" id="RHEA-COMP:10495"/>
        <dbReference type="ChEBI" id="CHEBI:15378"/>
        <dbReference type="ChEBI" id="CHEBI:16526"/>
        <dbReference type="ChEBI" id="CHEBI:57305"/>
        <dbReference type="ChEBI" id="CHEBI:83099"/>
        <dbReference type="ChEBI" id="CHEBI:83143"/>
        <dbReference type="EC" id="1.4.4.2"/>
    </reaction>
</comment>
<dbReference type="InterPro" id="IPR015424">
    <property type="entry name" value="PyrdxlP-dep_Trfase"/>
</dbReference>
<evidence type="ECO:0000256" key="4">
    <source>
        <dbReference type="HAMAP-Rule" id="MF_00712"/>
    </source>
</evidence>
<dbReference type="AlphaFoldDB" id="A0A933GLG7"/>
<dbReference type="GO" id="GO:0009116">
    <property type="term" value="P:nucleoside metabolic process"/>
    <property type="evidence" value="ECO:0007669"/>
    <property type="project" value="InterPro"/>
</dbReference>
<dbReference type="NCBIfam" id="NF001696">
    <property type="entry name" value="PRK00451.1"/>
    <property type="match status" value="1"/>
</dbReference>
<comment type="subunit">
    <text evidence="4">The glycine cleavage system is composed of four proteins: P, T, L and H. In this organism, the P 'protein' is a heterodimer of two subunits.</text>
</comment>
<dbReference type="Gene3D" id="3.40.640.10">
    <property type="entry name" value="Type I PLP-dependent aspartate aminotransferase-like (Major domain)"/>
    <property type="match status" value="1"/>
</dbReference>
<evidence type="ECO:0000313" key="7">
    <source>
        <dbReference type="Proteomes" id="UP000772181"/>
    </source>
</evidence>
<dbReference type="InterPro" id="IPR020581">
    <property type="entry name" value="GDC_P"/>
</dbReference>